<organism evidence="1">
    <name type="scientific">Amphimedon queenslandica</name>
    <name type="common">Sponge</name>
    <dbReference type="NCBI Taxonomy" id="400682"/>
    <lineage>
        <taxon>Eukaryota</taxon>
        <taxon>Metazoa</taxon>
        <taxon>Porifera</taxon>
        <taxon>Demospongiae</taxon>
        <taxon>Heteroscleromorpha</taxon>
        <taxon>Haplosclerida</taxon>
        <taxon>Niphatidae</taxon>
        <taxon>Amphimedon</taxon>
    </lineage>
</organism>
<name>A0A1X7TD17_AMPQE</name>
<evidence type="ECO:0000313" key="1">
    <source>
        <dbReference type="EnsemblMetazoa" id="Aqu2.1.12483_001"/>
    </source>
</evidence>
<reference evidence="1" key="1">
    <citation type="submission" date="2017-05" db="UniProtKB">
        <authorList>
            <consortium name="EnsemblMetazoa"/>
        </authorList>
    </citation>
    <scope>IDENTIFICATION</scope>
</reference>
<protein>
    <submittedName>
        <fullName evidence="1">Uncharacterized protein</fullName>
    </submittedName>
</protein>
<dbReference type="EnsemblMetazoa" id="Aqu2.1.12483_001">
    <property type="protein sequence ID" value="Aqu2.1.12483_001"/>
    <property type="gene ID" value="Aqu2.1.12483"/>
</dbReference>
<proteinExistence type="predicted"/>
<dbReference type="InParanoid" id="A0A1X7TD17"/>
<dbReference type="AlphaFoldDB" id="A0A1X7TD17"/>
<sequence length="58" mass="6647">SEYATDSFKNKLLWTDDISPSTYKWIEKSDTQGTISTTIYSVSLSSQAAYTVYTFRYS</sequence>
<accession>A0A1X7TD17</accession>